<dbReference type="OrthoDB" id="2555519at2759"/>
<reference evidence="3" key="1">
    <citation type="submission" date="2021-06" db="EMBL/GenBank/DDBJ databases">
        <authorList>
            <person name="Kallberg Y."/>
            <person name="Tangrot J."/>
            <person name="Rosling A."/>
        </authorList>
    </citation>
    <scope>NUCLEOTIDE SEQUENCE</scope>
    <source>
        <strain evidence="3">BR232B</strain>
    </source>
</reference>
<feature type="compositionally biased region" description="Polar residues" evidence="2">
    <location>
        <begin position="34"/>
        <end position="63"/>
    </location>
</feature>
<sequence length="606" mass="67144">MNEHRASHVSSTGRRTQTKRKPRITPSAKLDLNGDQQYTTRNQILSPSHSLATTPIPASNVTTSPSQISRSRPSSYSDKDRAKSDDGFHSDSDKDSNHSNISVRQGKKYPVRSSSLNKLEPSVRIRTKTSSGSISDNVKIRSTTSSVSNRSMTNDRSAEEAKQERKIADLEISIKSLMKINAELDETNKKQVIEIQELKRKLRMSDTFMFEIYDTTEEDCASTPSSELDFEGTQKDNDIRYRRICLAIDEMLQTGKAALEHIPKSGGTRVLTEAQITDTLFPDKHNNVDSKTMGDTHSEAASGRRTPTLLPHSVPTRSRSLDITKRKSNSDETPRSRNSMKTFASSDNLILANSAQNKLSKFDHDPPDISATSTSAESNVQTPLSSNESSTPSSISGDSAHEPRDARVRAIIDELLIIAKHPSNTNSLTPPQTPGRDGLGWLLLNQDAKPTYFSHRANSGIVESPAIPLLYELQDLLGCRNNAMNDGKGTKNYRKSMPATDVGKIHVTPPDEEHLDRDNNRIAKGVTATSQIQNLSEKQKLIRRRSSPSFRASEEKMNSVSERIGKGLSLSGSLKIRIDEEDEGEVNKGLSWMSSLRFLTPWKTAD</sequence>
<comment type="caution">
    <text evidence="3">The sequence shown here is derived from an EMBL/GenBank/DDBJ whole genome shotgun (WGS) entry which is preliminary data.</text>
</comment>
<keyword evidence="4" id="KW-1185">Reference proteome</keyword>
<feature type="compositionally biased region" description="Polar residues" evidence="2">
    <location>
        <begin position="336"/>
        <end position="347"/>
    </location>
</feature>
<feature type="region of interest" description="Disordered" evidence="2">
    <location>
        <begin position="1"/>
        <end position="164"/>
    </location>
</feature>
<dbReference type="PANTHER" id="PTHR38701:SF1">
    <property type="entry name" value="UP-REGULATED DURING SEPTATION PROTEIN 1 DOMAIN-CONTAINING PROTEIN"/>
    <property type="match status" value="1"/>
</dbReference>
<proteinExistence type="predicted"/>
<feature type="compositionally biased region" description="Basic and acidic residues" evidence="2">
    <location>
        <begin position="282"/>
        <end position="298"/>
    </location>
</feature>
<accession>A0A9N8Z9D1</accession>
<feature type="compositionally biased region" description="Low complexity" evidence="2">
    <location>
        <begin position="64"/>
        <end position="76"/>
    </location>
</feature>
<evidence type="ECO:0000256" key="1">
    <source>
        <dbReference type="SAM" id="Coils"/>
    </source>
</evidence>
<evidence type="ECO:0000256" key="2">
    <source>
        <dbReference type="SAM" id="MobiDB-lite"/>
    </source>
</evidence>
<protein>
    <submittedName>
        <fullName evidence="3">5636_t:CDS:1</fullName>
    </submittedName>
</protein>
<evidence type="ECO:0000313" key="4">
    <source>
        <dbReference type="Proteomes" id="UP000789739"/>
    </source>
</evidence>
<dbReference type="AlphaFoldDB" id="A0A9N8Z9D1"/>
<dbReference type="EMBL" id="CAJVPI010000092">
    <property type="protein sequence ID" value="CAG8478150.1"/>
    <property type="molecule type" value="Genomic_DNA"/>
</dbReference>
<gene>
    <name evidence="3" type="ORF">PBRASI_LOCUS1432</name>
</gene>
<evidence type="ECO:0000313" key="3">
    <source>
        <dbReference type="EMBL" id="CAG8478150.1"/>
    </source>
</evidence>
<feature type="compositionally biased region" description="Polar residues" evidence="2">
    <location>
        <begin position="128"/>
        <end position="155"/>
    </location>
</feature>
<feature type="compositionally biased region" description="Basic and acidic residues" evidence="2">
    <location>
        <begin position="77"/>
        <end position="97"/>
    </location>
</feature>
<feature type="compositionally biased region" description="Low complexity" evidence="2">
    <location>
        <begin position="385"/>
        <end position="396"/>
    </location>
</feature>
<dbReference type="PANTHER" id="PTHR38701">
    <property type="entry name" value="CHROMOSOME 8, WHOLE GENOME SHOTGUN SEQUENCE"/>
    <property type="match status" value="1"/>
</dbReference>
<keyword evidence="1" id="KW-0175">Coiled coil</keyword>
<feature type="compositionally biased region" description="Basic and acidic residues" evidence="2">
    <location>
        <begin position="319"/>
        <end position="335"/>
    </location>
</feature>
<feature type="coiled-coil region" evidence="1">
    <location>
        <begin position="167"/>
        <end position="201"/>
    </location>
</feature>
<name>A0A9N8Z9D1_9GLOM</name>
<dbReference type="Proteomes" id="UP000789739">
    <property type="component" value="Unassembled WGS sequence"/>
</dbReference>
<organism evidence="3 4">
    <name type="scientific">Paraglomus brasilianum</name>
    <dbReference type="NCBI Taxonomy" id="144538"/>
    <lineage>
        <taxon>Eukaryota</taxon>
        <taxon>Fungi</taxon>
        <taxon>Fungi incertae sedis</taxon>
        <taxon>Mucoromycota</taxon>
        <taxon>Glomeromycotina</taxon>
        <taxon>Glomeromycetes</taxon>
        <taxon>Paraglomerales</taxon>
        <taxon>Paraglomeraceae</taxon>
        <taxon>Paraglomus</taxon>
    </lineage>
</organism>
<feature type="region of interest" description="Disordered" evidence="2">
    <location>
        <begin position="359"/>
        <end position="403"/>
    </location>
</feature>
<feature type="region of interest" description="Disordered" evidence="2">
    <location>
        <begin position="282"/>
        <end position="347"/>
    </location>
</feature>
<feature type="compositionally biased region" description="Polar residues" evidence="2">
    <location>
        <begin position="370"/>
        <end position="384"/>
    </location>
</feature>